<evidence type="ECO:0000313" key="6">
    <source>
        <dbReference type="EMBL" id="MFC6724485.1"/>
    </source>
</evidence>
<protein>
    <submittedName>
        <fullName evidence="6">Iron ABC transporter permease</fullName>
    </submittedName>
</protein>
<gene>
    <name evidence="6" type="ORF">ACFQE1_08880</name>
</gene>
<proteinExistence type="predicted"/>
<evidence type="ECO:0000256" key="5">
    <source>
        <dbReference type="SAM" id="Phobius"/>
    </source>
</evidence>
<evidence type="ECO:0000256" key="1">
    <source>
        <dbReference type="ARBA" id="ARBA00004141"/>
    </source>
</evidence>
<dbReference type="AlphaFoldDB" id="A0ABD5RYH0"/>
<keyword evidence="3 5" id="KW-1133">Transmembrane helix</keyword>
<dbReference type="GO" id="GO:0016020">
    <property type="term" value="C:membrane"/>
    <property type="evidence" value="ECO:0007669"/>
    <property type="project" value="UniProtKB-SubCell"/>
</dbReference>
<feature type="non-terminal residue" evidence="6">
    <location>
        <position position="123"/>
    </location>
</feature>
<dbReference type="Proteomes" id="UP001596328">
    <property type="component" value="Unassembled WGS sequence"/>
</dbReference>
<sequence>MSNESAETGSALDRVTGRFTWFDGRLFTLMVGSVAVVGVAGLVQVSFGSYTMSIAQAWRSVFDPAVWTSPGFFLEIFLGEGLGGRVAGALGVSTDVDLSKETLIVWRIRMPRVVVAIVVGATL</sequence>
<evidence type="ECO:0000256" key="4">
    <source>
        <dbReference type="ARBA" id="ARBA00023136"/>
    </source>
</evidence>
<feature type="transmembrane region" description="Helical" evidence="5">
    <location>
        <begin position="26"/>
        <end position="50"/>
    </location>
</feature>
<keyword evidence="2 5" id="KW-0812">Transmembrane</keyword>
<keyword evidence="7" id="KW-1185">Reference proteome</keyword>
<reference evidence="6 7" key="1">
    <citation type="journal article" date="2019" name="Int. J. Syst. Evol. Microbiol.">
        <title>The Global Catalogue of Microorganisms (GCM) 10K type strain sequencing project: providing services to taxonomists for standard genome sequencing and annotation.</title>
        <authorList>
            <consortium name="The Broad Institute Genomics Platform"/>
            <consortium name="The Broad Institute Genome Sequencing Center for Infectious Disease"/>
            <person name="Wu L."/>
            <person name="Ma J."/>
        </authorList>
    </citation>
    <scope>NUCLEOTIDE SEQUENCE [LARGE SCALE GENOMIC DNA]</scope>
    <source>
        <strain evidence="6 7">NBRC 111368</strain>
    </source>
</reference>
<evidence type="ECO:0000256" key="2">
    <source>
        <dbReference type="ARBA" id="ARBA00022692"/>
    </source>
</evidence>
<dbReference type="Gene3D" id="1.10.3470.10">
    <property type="entry name" value="ABC transporter involved in vitamin B12 uptake, BtuC"/>
    <property type="match status" value="1"/>
</dbReference>
<evidence type="ECO:0000313" key="7">
    <source>
        <dbReference type="Proteomes" id="UP001596328"/>
    </source>
</evidence>
<evidence type="ECO:0000256" key="3">
    <source>
        <dbReference type="ARBA" id="ARBA00022989"/>
    </source>
</evidence>
<comment type="caution">
    <text evidence="6">The sequence shown here is derived from an EMBL/GenBank/DDBJ whole genome shotgun (WGS) entry which is preliminary data.</text>
</comment>
<accession>A0ABD5RYH0</accession>
<organism evidence="6 7">
    <name type="scientific">Halobium palmae</name>
    <dbReference type="NCBI Taxonomy" id="1776492"/>
    <lineage>
        <taxon>Archaea</taxon>
        <taxon>Methanobacteriati</taxon>
        <taxon>Methanobacteriota</taxon>
        <taxon>Stenosarchaea group</taxon>
        <taxon>Halobacteria</taxon>
        <taxon>Halobacteriales</taxon>
        <taxon>Haloferacaceae</taxon>
        <taxon>Halobium</taxon>
    </lineage>
</organism>
<dbReference type="InterPro" id="IPR037294">
    <property type="entry name" value="ABC_BtuC-like"/>
</dbReference>
<dbReference type="EMBL" id="JBHSWU010000193">
    <property type="protein sequence ID" value="MFC6724485.1"/>
    <property type="molecule type" value="Genomic_DNA"/>
</dbReference>
<name>A0ABD5RYH0_9EURY</name>
<comment type="subcellular location">
    <subcellularLocation>
        <location evidence="1">Membrane</location>
        <topology evidence="1">Multi-pass membrane protein</topology>
    </subcellularLocation>
</comment>
<keyword evidence="4 5" id="KW-0472">Membrane</keyword>